<dbReference type="RefSeq" id="WP_194694940.1">
    <property type="nucleotide sequence ID" value="NZ_JADKPO010000003.1"/>
</dbReference>
<dbReference type="Proteomes" id="UP000660668">
    <property type="component" value="Unassembled WGS sequence"/>
</dbReference>
<sequence length="315" mass="33201">MTEQPRDTSALLEALRATVAAAPTPLHPSQLRLLVEEALGPERSRDLRREIHQVVVAAEEHLPMRMTRISPLTASSLANLSSELAAARGWSPQTAERATRTWAAALGHDHLAVTDWPPAAQVEHVASRPPASTTPAVDETALPPQPTPVVAGRDSRNSATELAWPKPNRRLRKVHERSTTGEPVLGVVQTYAGIPLPAFAAATAVVLIGLTVALVVTPPVGWAIAGAAGALAARGLTSAAKFGALAATSTGLEHVPYVLNMRRPKFDQAVSAPWSEVRTEVGSVSVVEMAGRRIQVGPRNRAFAEAVAELAGGRA</sequence>
<proteinExistence type="predicted"/>
<name>A0A930VJI3_9ACTN</name>
<evidence type="ECO:0000313" key="3">
    <source>
        <dbReference type="Proteomes" id="UP000660668"/>
    </source>
</evidence>
<dbReference type="AlphaFoldDB" id="A0A930VJI3"/>
<dbReference type="EMBL" id="JADKPO010000003">
    <property type="protein sequence ID" value="MBF4766786.1"/>
    <property type="molecule type" value="Genomic_DNA"/>
</dbReference>
<evidence type="ECO:0000256" key="1">
    <source>
        <dbReference type="SAM" id="MobiDB-lite"/>
    </source>
</evidence>
<accession>A0A930VJI3</accession>
<keyword evidence="3" id="KW-1185">Reference proteome</keyword>
<organism evidence="2 3">
    <name type="scientific">Nocardioides agariphilus</name>
    <dbReference type="NCBI Taxonomy" id="433664"/>
    <lineage>
        <taxon>Bacteria</taxon>
        <taxon>Bacillati</taxon>
        <taxon>Actinomycetota</taxon>
        <taxon>Actinomycetes</taxon>
        <taxon>Propionibacteriales</taxon>
        <taxon>Nocardioidaceae</taxon>
        <taxon>Nocardioides</taxon>
    </lineage>
</organism>
<feature type="region of interest" description="Disordered" evidence="1">
    <location>
        <begin position="126"/>
        <end position="158"/>
    </location>
</feature>
<protein>
    <submittedName>
        <fullName evidence="2">Uncharacterized protein</fullName>
    </submittedName>
</protein>
<reference evidence="2" key="1">
    <citation type="submission" date="2020-11" db="EMBL/GenBank/DDBJ databases">
        <title>Nocardioides cynanchi sp. nov., isolated from soil of rhizosphere of Cynanchum wilfordii.</title>
        <authorList>
            <person name="Lee J.-S."/>
            <person name="Suh M.K."/>
            <person name="Kim J.-S."/>
        </authorList>
    </citation>
    <scope>NUCLEOTIDE SEQUENCE</scope>
    <source>
        <strain evidence="2">KCTC 19276</strain>
    </source>
</reference>
<gene>
    <name evidence="2" type="ORF">ISU10_03270</name>
</gene>
<evidence type="ECO:0000313" key="2">
    <source>
        <dbReference type="EMBL" id="MBF4766786.1"/>
    </source>
</evidence>
<comment type="caution">
    <text evidence="2">The sequence shown here is derived from an EMBL/GenBank/DDBJ whole genome shotgun (WGS) entry which is preliminary data.</text>
</comment>